<evidence type="ECO:0000313" key="2">
    <source>
        <dbReference type="Proteomes" id="UP000467522"/>
    </source>
</evidence>
<dbReference type="EMBL" id="WNDV01000003">
    <property type="protein sequence ID" value="KAF1039631.1"/>
    <property type="molecule type" value="Genomic_DNA"/>
</dbReference>
<dbReference type="Proteomes" id="UP000467522">
    <property type="component" value="Unassembled WGS sequence"/>
</dbReference>
<organism evidence="1 2">
    <name type="scientific">Burkholderia lata (strain ATCC 17760 / DSM 23089 / LMG 22485 / NCIMB 9086 / R18194 / 383)</name>
    <dbReference type="NCBI Taxonomy" id="482957"/>
    <lineage>
        <taxon>Bacteria</taxon>
        <taxon>Pseudomonadati</taxon>
        <taxon>Pseudomonadota</taxon>
        <taxon>Betaproteobacteria</taxon>
        <taxon>Burkholderiales</taxon>
        <taxon>Burkholderiaceae</taxon>
        <taxon>Burkholderia</taxon>
        <taxon>Burkholderia cepacia complex</taxon>
    </lineage>
</organism>
<evidence type="ECO:0000313" key="1">
    <source>
        <dbReference type="EMBL" id="KAF1039631.1"/>
    </source>
</evidence>
<protein>
    <submittedName>
        <fullName evidence="1">Uncharacterized protein</fullName>
    </submittedName>
</protein>
<comment type="caution">
    <text evidence="1">The sequence shown here is derived from an EMBL/GenBank/DDBJ whole genome shotgun (WGS) entry which is preliminary data.</text>
</comment>
<sequence length="286" mass="32565">MGEAWFMGESRRLFAELQGDLQSIDIAKLDTPLEEIVVGTFSFGPSDEWQRWYHYLLAHLTPRSHDGQHHALLEWLITGFVSQHPDRVSPEPYPGFRRDVLDTLGQCLMDARCWPSGALDTAACFNHAHEQSFNTGDWFNASGKFSSSMFLCIKYLDTSELHTWLISALSIDDPRWRAQLMLWLVGANDMLSGRIRHPSAFTPADYPQIDWQGCRCLTGSLGSHAAAGEFIPPARREATVDTLRSFMTEATFLAWLQSLCKYERIESELGDLPYRFYSLYGADQRT</sequence>
<dbReference type="RefSeq" id="WP_278644428.1">
    <property type="nucleotide sequence ID" value="NZ_WNDV01000003.1"/>
</dbReference>
<reference evidence="2" key="1">
    <citation type="journal article" date="2020" name="MBio">
        <title>Horizontal gene transfer to a defensive symbiont with a reduced genome amongst a multipartite beetle microbiome.</title>
        <authorList>
            <person name="Waterworth S.C."/>
            <person name="Florez L.V."/>
            <person name="Rees E.R."/>
            <person name="Hertweck C."/>
            <person name="Kaltenpoth M."/>
            <person name="Kwan J.C."/>
        </authorList>
    </citation>
    <scope>NUCLEOTIDE SEQUENCE [LARGE SCALE GENOMIC DNA]</scope>
</reference>
<proteinExistence type="predicted"/>
<accession>A0A833V3A8</accession>
<dbReference type="AlphaFoldDB" id="A0A833V3A8"/>
<gene>
    <name evidence="1" type="ORF">GAK33_01472</name>
</gene>
<name>A0A833V3A8_BURL3</name>